<sequence length="205" mass="24059">MSFPRSPAESAGMHGSHPVFNRFWRHYDASMEWLRLHLAVMNEVSADYEAADHGSRGAPKRRKFPCDDHQARATMRGYPEFDDDVETEQKPTEDREEDPAISEEVLNFFEASRKHREARDREVSERKYENLENLMLTSRESAINVGADTSEVFERRLKHLRELYGSEWTKIHGMEMALQSGFDRFTSHSDVRLWPNIPIKIRLNY</sequence>
<accession>A0AAJ6QXS8</accession>
<dbReference type="KEGG" id="goe:100902371"/>
<gene>
    <name evidence="3" type="primary">LOC100902371</name>
</gene>
<dbReference type="PANTHER" id="PTHR16238">
    <property type="entry name" value="GEM-ASSOCIATED PROTEIN 8"/>
    <property type="match status" value="1"/>
</dbReference>
<keyword evidence="2" id="KW-1185">Reference proteome</keyword>
<dbReference type="GO" id="GO:0032797">
    <property type="term" value="C:SMN complex"/>
    <property type="evidence" value="ECO:0007669"/>
    <property type="project" value="InterPro"/>
</dbReference>
<dbReference type="InterPro" id="IPR034754">
    <property type="entry name" value="GEMIN8"/>
</dbReference>
<feature type="region of interest" description="Disordered" evidence="1">
    <location>
        <begin position="76"/>
        <end position="99"/>
    </location>
</feature>
<dbReference type="PANTHER" id="PTHR16238:SF7">
    <property type="entry name" value="GEM-ASSOCIATED PROTEIN 8"/>
    <property type="match status" value="1"/>
</dbReference>
<evidence type="ECO:0000313" key="3">
    <source>
        <dbReference type="RefSeq" id="XP_003747311.1"/>
    </source>
</evidence>
<evidence type="ECO:0000256" key="1">
    <source>
        <dbReference type="SAM" id="MobiDB-lite"/>
    </source>
</evidence>
<reference evidence="3" key="1">
    <citation type="submission" date="2025-08" db="UniProtKB">
        <authorList>
            <consortium name="RefSeq"/>
        </authorList>
    </citation>
    <scope>IDENTIFICATION</scope>
</reference>
<dbReference type="GO" id="GO:0000387">
    <property type="term" value="P:spliceosomal snRNP assembly"/>
    <property type="evidence" value="ECO:0007669"/>
    <property type="project" value="InterPro"/>
</dbReference>
<proteinExistence type="predicted"/>
<dbReference type="RefSeq" id="XP_003747311.1">
    <property type="nucleotide sequence ID" value="XM_003747263.2"/>
</dbReference>
<dbReference type="Proteomes" id="UP000694867">
    <property type="component" value="Unplaced"/>
</dbReference>
<dbReference type="AlphaFoldDB" id="A0AAJ6QXS8"/>
<dbReference type="Pfam" id="PF15348">
    <property type="entry name" value="GEMIN8"/>
    <property type="match status" value="1"/>
</dbReference>
<dbReference type="GeneID" id="100902371"/>
<organism evidence="2 3">
    <name type="scientific">Galendromus occidentalis</name>
    <name type="common">western predatory mite</name>
    <dbReference type="NCBI Taxonomy" id="34638"/>
    <lineage>
        <taxon>Eukaryota</taxon>
        <taxon>Metazoa</taxon>
        <taxon>Ecdysozoa</taxon>
        <taxon>Arthropoda</taxon>
        <taxon>Chelicerata</taxon>
        <taxon>Arachnida</taxon>
        <taxon>Acari</taxon>
        <taxon>Parasitiformes</taxon>
        <taxon>Mesostigmata</taxon>
        <taxon>Gamasina</taxon>
        <taxon>Phytoseioidea</taxon>
        <taxon>Phytoseiidae</taxon>
        <taxon>Typhlodrominae</taxon>
        <taxon>Galendromus</taxon>
    </lineage>
</organism>
<protein>
    <submittedName>
        <fullName evidence="3">Gem-associated protein 8-like</fullName>
    </submittedName>
</protein>
<evidence type="ECO:0000313" key="2">
    <source>
        <dbReference type="Proteomes" id="UP000694867"/>
    </source>
</evidence>
<name>A0AAJ6QXS8_9ACAR</name>